<accession>A0AAV8SKW3</accession>
<dbReference type="Proteomes" id="UP001159364">
    <property type="component" value="Linkage Group LG10"/>
</dbReference>
<feature type="domain" description="DNA polymerase epsilon catalytic subunit A C-terminal" evidence="1">
    <location>
        <begin position="75"/>
        <end position="140"/>
    </location>
</feature>
<dbReference type="InterPro" id="IPR013697">
    <property type="entry name" value="DNA_pol_e_suA_C"/>
</dbReference>
<reference evidence="2 3" key="1">
    <citation type="submission" date="2021-09" db="EMBL/GenBank/DDBJ databases">
        <title>Genomic insights and catalytic innovation underlie evolution of tropane alkaloids biosynthesis.</title>
        <authorList>
            <person name="Wang Y.-J."/>
            <person name="Tian T."/>
            <person name="Huang J.-P."/>
            <person name="Huang S.-X."/>
        </authorList>
    </citation>
    <scope>NUCLEOTIDE SEQUENCE [LARGE SCALE GENOMIC DNA]</scope>
    <source>
        <strain evidence="2">KIB-2018</strain>
        <tissue evidence="2">Leaf</tissue>
    </source>
</reference>
<dbReference type="GO" id="GO:0006260">
    <property type="term" value="P:DNA replication"/>
    <property type="evidence" value="ECO:0007669"/>
    <property type="project" value="InterPro"/>
</dbReference>
<dbReference type="GO" id="GO:0008270">
    <property type="term" value="F:zinc ion binding"/>
    <property type="evidence" value="ECO:0007669"/>
    <property type="project" value="InterPro"/>
</dbReference>
<evidence type="ECO:0000313" key="3">
    <source>
        <dbReference type="Proteomes" id="UP001159364"/>
    </source>
</evidence>
<gene>
    <name evidence="2" type="ORF">K2173_006492</name>
</gene>
<keyword evidence="3" id="KW-1185">Reference proteome</keyword>
<protein>
    <recommendedName>
        <fullName evidence="1">DNA polymerase epsilon catalytic subunit A C-terminal domain-containing protein</fullName>
    </recommendedName>
</protein>
<evidence type="ECO:0000313" key="2">
    <source>
        <dbReference type="EMBL" id="KAJ8752690.1"/>
    </source>
</evidence>
<proteinExistence type="predicted"/>
<sequence length="168" mass="18507">MEVDPTGMADITLIVGFEDIGSGSNVIDKQYGFDEATSSARVNLVDGLVFILHVGVSEFLTLWATRSDPIYERIVHQPVLTYPGAYRKVFVELKIHDLTVNALLKSNQVNEMEGGSLLGFEDIGAGSNVIDEQYGFDDATSYARVNLVDGLVFILHVGVSEFLTLWYI</sequence>
<dbReference type="GO" id="GO:0005634">
    <property type="term" value="C:nucleus"/>
    <property type="evidence" value="ECO:0007669"/>
    <property type="project" value="InterPro"/>
</dbReference>
<comment type="caution">
    <text evidence="2">The sequence shown here is derived from an EMBL/GenBank/DDBJ whole genome shotgun (WGS) entry which is preliminary data.</text>
</comment>
<evidence type="ECO:0000259" key="1">
    <source>
        <dbReference type="Pfam" id="PF08490"/>
    </source>
</evidence>
<dbReference type="GO" id="GO:0003887">
    <property type="term" value="F:DNA-directed DNA polymerase activity"/>
    <property type="evidence" value="ECO:0007669"/>
    <property type="project" value="InterPro"/>
</dbReference>
<dbReference type="AlphaFoldDB" id="A0AAV8SKW3"/>
<dbReference type="Pfam" id="PF08490">
    <property type="entry name" value="DUF1744"/>
    <property type="match status" value="1"/>
</dbReference>
<dbReference type="EMBL" id="JAIWQS010000010">
    <property type="protein sequence ID" value="KAJ8752690.1"/>
    <property type="molecule type" value="Genomic_DNA"/>
</dbReference>
<name>A0AAV8SKW3_9ROSI</name>
<organism evidence="2 3">
    <name type="scientific">Erythroxylum novogranatense</name>
    <dbReference type="NCBI Taxonomy" id="1862640"/>
    <lineage>
        <taxon>Eukaryota</taxon>
        <taxon>Viridiplantae</taxon>
        <taxon>Streptophyta</taxon>
        <taxon>Embryophyta</taxon>
        <taxon>Tracheophyta</taxon>
        <taxon>Spermatophyta</taxon>
        <taxon>Magnoliopsida</taxon>
        <taxon>eudicotyledons</taxon>
        <taxon>Gunneridae</taxon>
        <taxon>Pentapetalae</taxon>
        <taxon>rosids</taxon>
        <taxon>fabids</taxon>
        <taxon>Malpighiales</taxon>
        <taxon>Erythroxylaceae</taxon>
        <taxon>Erythroxylum</taxon>
    </lineage>
</organism>